<reference evidence="3 4" key="1">
    <citation type="submission" date="2017-01" db="EMBL/GenBank/DDBJ databases">
        <title>Complete genome of Lacinutrix venerupis DOK2-8 isolated from seawater in Dokdo.</title>
        <authorList>
            <person name="Chi W.-J."/>
            <person name="Kim J.H."/>
        </authorList>
    </citation>
    <scope>NUCLEOTIDE SEQUENCE [LARGE SCALE GENOMIC DNA]</scope>
    <source>
        <strain evidence="3 4">DOK2-8</strain>
    </source>
</reference>
<keyword evidence="1" id="KW-0812">Transmembrane</keyword>
<keyword evidence="1" id="KW-1133">Transmembrane helix</keyword>
<protein>
    <recommendedName>
        <fullName evidence="2">DUF4350 domain-containing protein</fullName>
    </recommendedName>
</protein>
<evidence type="ECO:0000313" key="3">
    <source>
        <dbReference type="EMBL" id="APX99759.1"/>
    </source>
</evidence>
<dbReference type="KEGG" id="lvn:BWR22_05355"/>
<feature type="transmembrane region" description="Helical" evidence="1">
    <location>
        <begin position="272"/>
        <end position="287"/>
    </location>
</feature>
<evidence type="ECO:0000256" key="1">
    <source>
        <dbReference type="SAM" id="Phobius"/>
    </source>
</evidence>
<dbReference type="Pfam" id="PF14258">
    <property type="entry name" value="DUF4350"/>
    <property type="match status" value="1"/>
</dbReference>
<evidence type="ECO:0000313" key="4">
    <source>
        <dbReference type="Proteomes" id="UP000187506"/>
    </source>
</evidence>
<dbReference type="AlphaFoldDB" id="A0AAC9LJY1"/>
<gene>
    <name evidence="3" type="ORF">BWR22_05355</name>
</gene>
<feature type="domain" description="DUF4350" evidence="2">
    <location>
        <begin position="41"/>
        <end position="235"/>
    </location>
</feature>
<dbReference type="InterPro" id="IPR025646">
    <property type="entry name" value="DUF4350"/>
</dbReference>
<keyword evidence="4" id="KW-1185">Reference proteome</keyword>
<dbReference type="RefSeq" id="WP_076732386.1">
    <property type="nucleotide sequence ID" value="NZ_CP019352.1"/>
</dbReference>
<organism evidence="3 4">
    <name type="scientific">Lacinutrix venerupis</name>
    <dbReference type="NCBI Taxonomy" id="1486034"/>
    <lineage>
        <taxon>Bacteria</taxon>
        <taxon>Pseudomonadati</taxon>
        <taxon>Bacteroidota</taxon>
        <taxon>Flavobacteriia</taxon>
        <taxon>Flavobacteriales</taxon>
        <taxon>Flavobacteriaceae</taxon>
        <taxon>Lacinutrix</taxon>
    </lineage>
</organism>
<keyword evidence="1" id="KW-0472">Membrane</keyword>
<name>A0AAC9LJY1_9FLAO</name>
<dbReference type="Proteomes" id="UP000187506">
    <property type="component" value="Chromosome"/>
</dbReference>
<evidence type="ECO:0000259" key="2">
    <source>
        <dbReference type="Pfam" id="PF14258"/>
    </source>
</evidence>
<dbReference type="EMBL" id="CP019352">
    <property type="protein sequence ID" value="APX99759.1"/>
    <property type="molecule type" value="Genomic_DNA"/>
</dbReference>
<sequence length="409" mass="47423">MDRRGKIYIILTALVVILIIIIEYNKPQKLNWFPSYAKHHKIPYGSYVFYDQLERVYNNNITDTERPPFEYLTKNDSISGTYFFLNGIIDFDEAELNKLLNWTAKGNTLAIASTTISKKILDTLNLETSLISNFNNFDNIFDVQLKNKDLNNQQKYTFTKANFLNYFSVIDSTKTKVIGIISNTEKNDSIIPEQHINVIKQTFGKGEITLNLFPQAYTNYFILEDNNKDYTAGLLSYLNTNQPLYFDKYYKSGKKVATSPMYVFLKAKELRWAYYIMIIGALFYVIFDGKRKQRAIPIVKPLKNQTLDFTRTIANMYYESGKHTDIAQHKIQHFLEYIRTSLHLNTNTIDDAFIKNLASRSNNTIEDTKALFKDIETISSSTKITAEALENLNASIENYKSNNTWTTKI</sequence>
<proteinExistence type="predicted"/>
<accession>A0AAC9LJY1</accession>
<feature type="transmembrane region" description="Helical" evidence="1">
    <location>
        <begin position="7"/>
        <end position="24"/>
    </location>
</feature>